<dbReference type="Pfam" id="PF20101">
    <property type="entry name" value="DUF6491"/>
    <property type="match status" value="1"/>
</dbReference>
<gene>
    <name evidence="1" type="ORF">METZ01_LOCUS27437</name>
</gene>
<accession>A0A381QAB5</accession>
<evidence type="ECO:0000313" key="1">
    <source>
        <dbReference type="EMBL" id="SUZ74583.1"/>
    </source>
</evidence>
<dbReference type="EMBL" id="UINC01001216">
    <property type="protein sequence ID" value="SUZ74583.1"/>
    <property type="molecule type" value="Genomic_DNA"/>
</dbReference>
<dbReference type="AlphaFoldDB" id="A0A381QAB5"/>
<name>A0A381QAB5_9ZZZZ</name>
<reference evidence="1" key="1">
    <citation type="submission" date="2018-05" db="EMBL/GenBank/DDBJ databases">
        <authorList>
            <person name="Lanie J.A."/>
            <person name="Ng W.-L."/>
            <person name="Kazmierczak K.M."/>
            <person name="Andrzejewski T.M."/>
            <person name="Davidsen T.M."/>
            <person name="Wayne K.J."/>
            <person name="Tettelin H."/>
            <person name="Glass J.I."/>
            <person name="Rusch D."/>
            <person name="Podicherti R."/>
            <person name="Tsui H.-C.T."/>
            <person name="Winkler M.E."/>
        </authorList>
    </citation>
    <scope>NUCLEOTIDE SEQUENCE</scope>
</reference>
<sequence>MIKHIFACLTVVFFIWTRVVAAEESLETILAEPLPSEAYAAPVRCVAMRTSSRIEVLDEYTLLMRGSGNRSWVAQTYQRCRGLRNEHLLDFQQRRGRVCTGDSFRGVIPASERLVVTPVCGIRVIHEVDNDQLAALGHAIRAKRLTSTVLSSGDRKPAAKE</sequence>
<protein>
    <submittedName>
        <fullName evidence="1">Uncharacterized protein</fullName>
    </submittedName>
</protein>
<dbReference type="InterPro" id="IPR045500">
    <property type="entry name" value="DUF6491"/>
</dbReference>
<organism evidence="1">
    <name type="scientific">marine metagenome</name>
    <dbReference type="NCBI Taxonomy" id="408172"/>
    <lineage>
        <taxon>unclassified sequences</taxon>
        <taxon>metagenomes</taxon>
        <taxon>ecological metagenomes</taxon>
    </lineage>
</organism>
<proteinExistence type="predicted"/>